<keyword evidence="13" id="KW-1185">Reference proteome</keyword>
<dbReference type="GO" id="GO:0005634">
    <property type="term" value="C:nucleus"/>
    <property type="evidence" value="ECO:0007669"/>
    <property type="project" value="UniProtKB-SubCell"/>
</dbReference>
<accession>A0AA38MJ36</accession>
<evidence type="ECO:0000256" key="8">
    <source>
        <dbReference type="ARBA" id="ARBA00023163"/>
    </source>
</evidence>
<dbReference type="EMBL" id="JALNTZ010000003">
    <property type="protein sequence ID" value="KAJ3658147.1"/>
    <property type="molecule type" value="Genomic_DNA"/>
</dbReference>
<feature type="domain" description="C2H2-type" evidence="11">
    <location>
        <begin position="362"/>
        <end position="391"/>
    </location>
</feature>
<dbReference type="FunFam" id="3.30.160.60:FF:001102">
    <property type="entry name" value="Transcription factor IIIA"/>
    <property type="match status" value="1"/>
</dbReference>
<dbReference type="PANTHER" id="PTHR23235">
    <property type="entry name" value="KRUEPPEL-LIKE TRANSCRIPTION FACTOR"/>
    <property type="match status" value="1"/>
</dbReference>
<dbReference type="InterPro" id="IPR036236">
    <property type="entry name" value="Znf_C2H2_sf"/>
</dbReference>
<dbReference type="FunFam" id="3.30.160.60:FF:000397">
    <property type="entry name" value="Metal regulatory transcription factor 1"/>
    <property type="match status" value="1"/>
</dbReference>
<feature type="domain" description="C2H2-type" evidence="11">
    <location>
        <begin position="302"/>
        <end position="331"/>
    </location>
</feature>
<dbReference type="AlphaFoldDB" id="A0AA38MJ36"/>
<evidence type="ECO:0000256" key="5">
    <source>
        <dbReference type="ARBA" id="ARBA00022833"/>
    </source>
</evidence>
<feature type="domain" description="C2H2-type" evidence="11">
    <location>
        <begin position="392"/>
        <end position="415"/>
    </location>
</feature>
<feature type="domain" description="C2H2-type" evidence="11">
    <location>
        <begin position="274"/>
        <end position="301"/>
    </location>
</feature>
<protein>
    <recommendedName>
        <fullName evidence="11">C2H2-type domain-containing protein</fullName>
    </recommendedName>
</protein>
<evidence type="ECO:0000256" key="3">
    <source>
        <dbReference type="ARBA" id="ARBA00022737"/>
    </source>
</evidence>
<evidence type="ECO:0000256" key="7">
    <source>
        <dbReference type="ARBA" id="ARBA00023125"/>
    </source>
</evidence>
<keyword evidence="5" id="KW-0862">Zinc</keyword>
<reference evidence="12" key="1">
    <citation type="journal article" date="2023" name="G3 (Bethesda)">
        <title>Whole genome assemblies of Zophobas morio and Tenebrio molitor.</title>
        <authorList>
            <person name="Kaur S."/>
            <person name="Stinson S.A."/>
            <person name="diCenzo G.C."/>
        </authorList>
    </citation>
    <scope>NUCLEOTIDE SEQUENCE</scope>
    <source>
        <strain evidence="12">QUZm001</strain>
    </source>
</reference>
<evidence type="ECO:0000259" key="11">
    <source>
        <dbReference type="PROSITE" id="PS50157"/>
    </source>
</evidence>
<dbReference type="FunFam" id="3.30.160.60:FF:002343">
    <property type="entry name" value="Zinc finger protein 33A"/>
    <property type="match status" value="1"/>
</dbReference>
<evidence type="ECO:0000256" key="9">
    <source>
        <dbReference type="ARBA" id="ARBA00023242"/>
    </source>
</evidence>
<evidence type="ECO:0000313" key="12">
    <source>
        <dbReference type="EMBL" id="KAJ3658147.1"/>
    </source>
</evidence>
<dbReference type="SUPFAM" id="SSF57667">
    <property type="entry name" value="beta-beta-alpha zinc fingers"/>
    <property type="match status" value="3"/>
</dbReference>
<organism evidence="12 13">
    <name type="scientific">Zophobas morio</name>
    <dbReference type="NCBI Taxonomy" id="2755281"/>
    <lineage>
        <taxon>Eukaryota</taxon>
        <taxon>Metazoa</taxon>
        <taxon>Ecdysozoa</taxon>
        <taxon>Arthropoda</taxon>
        <taxon>Hexapoda</taxon>
        <taxon>Insecta</taxon>
        <taxon>Pterygota</taxon>
        <taxon>Neoptera</taxon>
        <taxon>Endopterygota</taxon>
        <taxon>Coleoptera</taxon>
        <taxon>Polyphaga</taxon>
        <taxon>Cucujiformia</taxon>
        <taxon>Tenebrionidae</taxon>
        <taxon>Zophobas</taxon>
    </lineage>
</organism>
<dbReference type="InterPro" id="IPR013087">
    <property type="entry name" value="Znf_C2H2_type"/>
</dbReference>
<evidence type="ECO:0000256" key="1">
    <source>
        <dbReference type="ARBA" id="ARBA00004123"/>
    </source>
</evidence>
<comment type="caution">
    <text evidence="12">The sequence shown here is derived from an EMBL/GenBank/DDBJ whole genome shotgun (WGS) entry which is preliminary data.</text>
</comment>
<name>A0AA38MJ36_9CUCU</name>
<evidence type="ECO:0000313" key="13">
    <source>
        <dbReference type="Proteomes" id="UP001168821"/>
    </source>
</evidence>
<dbReference type="SMART" id="SM00355">
    <property type="entry name" value="ZnF_C2H2"/>
    <property type="match status" value="7"/>
</dbReference>
<keyword evidence="3" id="KW-0677">Repeat</keyword>
<keyword evidence="2" id="KW-0479">Metal-binding</keyword>
<comment type="subcellular location">
    <subcellularLocation>
        <location evidence="1">Nucleus</location>
    </subcellularLocation>
</comment>
<feature type="domain" description="C2H2-type" evidence="11">
    <location>
        <begin position="332"/>
        <end position="361"/>
    </location>
</feature>
<gene>
    <name evidence="12" type="ORF">Zmor_009905</name>
</gene>
<evidence type="ECO:0000256" key="10">
    <source>
        <dbReference type="PROSITE-ProRule" id="PRU00042"/>
    </source>
</evidence>
<keyword evidence="4 10" id="KW-0863">Zinc-finger</keyword>
<dbReference type="FunFam" id="3.30.160.60:FF:000349">
    <property type="entry name" value="metal regulatory transcription factor 1"/>
    <property type="match status" value="2"/>
</dbReference>
<dbReference type="Pfam" id="PF23612">
    <property type="entry name" value="zf-C2H2_ZN142"/>
    <property type="match status" value="1"/>
</dbReference>
<keyword evidence="8" id="KW-0804">Transcription</keyword>
<keyword evidence="6" id="KW-0805">Transcription regulation</keyword>
<dbReference type="Proteomes" id="UP001168821">
    <property type="component" value="Unassembled WGS sequence"/>
</dbReference>
<dbReference type="Pfam" id="PF00096">
    <property type="entry name" value="zf-C2H2"/>
    <property type="match status" value="5"/>
</dbReference>
<dbReference type="PROSITE" id="PS00028">
    <property type="entry name" value="ZINC_FINGER_C2H2_1"/>
    <property type="match status" value="7"/>
</dbReference>
<feature type="domain" description="C2H2-type" evidence="11">
    <location>
        <begin position="244"/>
        <end position="273"/>
    </location>
</feature>
<dbReference type="GO" id="GO:0006355">
    <property type="term" value="P:regulation of DNA-templated transcription"/>
    <property type="evidence" value="ECO:0007669"/>
    <property type="project" value="UniProtKB-ARBA"/>
</dbReference>
<dbReference type="Gene3D" id="3.30.160.60">
    <property type="entry name" value="Classic Zinc Finger"/>
    <property type="match status" value="7"/>
</dbReference>
<feature type="domain" description="C2H2-type" evidence="11">
    <location>
        <begin position="214"/>
        <end position="243"/>
    </location>
</feature>
<evidence type="ECO:0000256" key="4">
    <source>
        <dbReference type="ARBA" id="ARBA00022771"/>
    </source>
</evidence>
<dbReference type="PROSITE" id="PS50157">
    <property type="entry name" value="ZINC_FINGER_C2H2_2"/>
    <property type="match status" value="7"/>
</dbReference>
<keyword evidence="7" id="KW-0238">DNA-binding</keyword>
<sequence>MRGAAFYGLRSWRCDAAHAHSYLLLNTHKWRISSIKFIMDNADEEPTFQYYTIKSEEDNFVGISDILNLPSLPEDNSLNNKQIFYLTFDSNEDVKEEETQPVEDISVENTLSESAVSYNEADLKLITLDDGRIFMTTDKNLGNLGAPSVLFEPSEIQESVDEGSQMSNEEESVDNTDVNFQLLELDDGSQAIITLYKIKNDPPKEDPPKKVKRFQCTYEGCNKVYATSYHLTVHMRSHTDSKPYQCDIDGCEKRFSTNYSLKAHIRTHTGEKPYCCTLCTKQFKTSGDLQKHFRIHTGEKPFECPVEGCGRSFTTSNIRKVHIRSHTGERPYSCNYPNCGKAFTSSTNYKNHLRIHSGEKPYVCSVEGCGKRFTEYSSLYKHNAVHQPVRPHECIFCGQRFKQESALNFHKRLKHNVVVTKDGTEIIVKIE</sequence>
<evidence type="ECO:0000256" key="2">
    <source>
        <dbReference type="ARBA" id="ARBA00022723"/>
    </source>
</evidence>
<evidence type="ECO:0000256" key="6">
    <source>
        <dbReference type="ARBA" id="ARBA00023015"/>
    </source>
</evidence>
<dbReference type="FunFam" id="3.30.160.60:FF:000071">
    <property type="entry name" value="Putative zinc finger protein 143"/>
    <property type="match status" value="1"/>
</dbReference>
<proteinExistence type="predicted"/>
<dbReference type="InterPro" id="IPR057829">
    <property type="entry name" value="Znf_C2H2_ZN142_21/23"/>
</dbReference>
<dbReference type="GO" id="GO:0003677">
    <property type="term" value="F:DNA binding"/>
    <property type="evidence" value="ECO:0007669"/>
    <property type="project" value="UniProtKB-KW"/>
</dbReference>
<dbReference type="GO" id="GO:0008270">
    <property type="term" value="F:zinc ion binding"/>
    <property type="evidence" value="ECO:0007669"/>
    <property type="project" value="UniProtKB-KW"/>
</dbReference>
<keyword evidence="9" id="KW-0539">Nucleus</keyword>